<evidence type="ECO:0000313" key="3">
    <source>
        <dbReference type="Proteomes" id="UP000009081"/>
    </source>
</evidence>
<keyword evidence="2" id="KW-0614">Plasmid</keyword>
<reference evidence="2 3" key="1">
    <citation type="journal article" date="2009" name="PLoS ONE">
        <title>Methylobacterium genome sequences: a reference blueprint to investigate microbial metabolism of C1 compounds from natural and industrial sources.</title>
        <authorList>
            <person name="Vuilleumier S."/>
            <person name="Chistoserdova L."/>
            <person name="Lee M.-C."/>
            <person name="Bringel F."/>
            <person name="Lajus A."/>
            <person name="Zhou Y."/>
            <person name="Gourion B."/>
            <person name="Barbe V."/>
            <person name="Chang J."/>
            <person name="Cruveiller S."/>
            <person name="Dossat C."/>
            <person name="Gillett W."/>
            <person name="Gruffaz C."/>
            <person name="Haugen E."/>
            <person name="Hourcade E."/>
            <person name="Levy R."/>
            <person name="Mangenot S."/>
            <person name="Muller E."/>
            <person name="Nadalig T."/>
            <person name="Pagni M."/>
            <person name="Penny C."/>
            <person name="Peyraud R."/>
            <person name="Robinson D.G."/>
            <person name="Roche D."/>
            <person name="Rouy Z."/>
            <person name="Saenampechek C."/>
            <person name="Salvignol G."/>
            <person name="Vallenet D."/>
            <person name="Wu Z."/>
            <person name="Marx C.J."/>
            <person name="Vorholt J.A."/>
            <person name="Olson M.V."/>
            <person name="Kaul R."/>
            <person name="Weissenbach J."/>
            <person name="Medigue C."/>
            <person name="Lidstrom M.E."/>
        </authorList>
    </citation>
    <scope>NUCLEOTIDE SEQUENCE [LARGE SCALE GENOMIC DNA]</scope>
    <source>
        <strain evidence="3">ATCC 14718 / DSM 1338 / JCM 2805 / NCIMB 9133 / AM1</strain>
    </source>
</reference>
<dbReference type="KEGG" id="mea:Mex_p20009"/>
<dbReference type="HOGENOM" id="CLU_153182_0_0_5"/>
<dbReference type="AlphaFoldDB" id="C5B6R9"/>
<protein>
    <submittedName>
        <fullName evidence="2">Uncharacterized protein</fullName>
    </submittedName>
</protein>
<dbReference type="Proteomes" id="UP000009081">
    <property type="component" value="Plasmid p2META1"/>
</dbReference>
<feature type="region of interest" description="Disordered" evidence="1">
    <location>
        <begin position="1"/>
        <end position="24"/>
    </location>
</feature>
<evidence type="ECO:0000256" key="1">
    <source>
        <dbReference type="SAM" id="MobiDB-lite"/>
    </source>
</evidence>
<dbReference type="EMBL" id="CP001513">
    <property type="protein sequence ID" value="ACS44151.1"/>
    <property type="molecule type" value="Genomic_DNA"/>
</dbReference>
<name>C5B6R9_METEA</name>
<keyword evidence="3" id="KW-1185">Reference proteome</keyword>
<accession>C5B6R9</accession>
<evidence type="ECO:0000313" key="2">
    <source>
        <dbReference type="EMBL" id="ACS44151.1"/>
    </source>
</evidence>
<proteinExistence type="predicted"/>
<geneLocation type="plasmid" evidence="2 3">
    <name>p2META1</name>
</geneLocation>
<organism evidence="2 3">
    <name type="scientific">Methylorubrum extorquens (strain ATCC 14718 / DSM 1338 / JCM 2805 / NCIMB 9133 / AM1)</name>
    <name type="common">Methylobacterium extorquens</name>
    <dbReference type="NCBI Taxonomy" id="272630"/>
    <lineage>
        <taxon>Bacteria</taxon>
        <taxon>Pseudomonadati</taxon>
        <taxon>Pseudomonadota</taxon>
        <taxon>Alphaproteobacteria</taxon>
        <taxon>Hyphomicrobiales</taxon>
        <taxon>Methylobacteriaceae</taxon>
        <taxon>Methylorubrum</taxon>
    </lineage>
</organism>
<sequence>MWRHQAPAAGRHRRGAGALGGVQTTEKGGGVMALTRSFKDTVKARAERDPAFRDALLTEAVDQFLAGDLETGKAVLRDYINATIGFERLAEETGSSSKSLMRMLSPTGNPTASNLFNVLHTVQKAAGLHLAVAAGK</sequence>
<gene>
    <name evidence="2" type="ordered locus">MexAM1_p2METAp0009</name>
</gene>